<dbReference type="Proteomes" id="UP000053144">
    <property type="component" value="Chromosome 10"/>
</dbReference>
<gene>
    <name evidence="2" type="ORF">LR48_Vigan10g239300</name>
</gene>
<evidence type="ECO:0000313" key="2">
    <source>
        <dbReference type="EMBL" id="KOM56501.1"/>
    </source>
</evidence>
<protein>
    <submittedName>
        <fullName evidence="2">Uncharacterized protein</fullName>
    </submittedName>
</protein>
<evidence type="ECO:0000256" key="1">
    <source>
        <dbReference type="SAM" id="MobiDB-lite"/>
    </source>
</evidence>
<feature type="compositionally biased region" description="Basic and acidic residues" evidence="1">
    <location>
        <begin position="21"/>
        <end position="34"/>
    </location>
</feature>
<feature type="region of interest" description="Disordered" evidence="1">
    <location>
        <begin position="1"/>
        <end position="43"/>
    </location>
</feature>
<name>A0A0L9VN77_PHAAN</name>
<accession>A0A0L9VN77</accession>
<dbReference type="Gramene" id="KOM56501">
    <property type="protein sequence ID" value="KOM56501"/>
    <property type="gene ID" value="LR48_Vigan10g239300"/>
</dbReference>
<reference evidence="3" key="1">
    <citation type="journal article" date="2015" name="Proc. Natl. Acad. Sci. U.S.A.">
        <title>Genome sequencing of adzuki bean (Vigna angularis) provides insight into high starch and low fat accumulation and domestication.</title>
        <authorList>
            <person name="Yang K."/>
            <person name="Tian Z."/>
            <person name="Chen C."/>
            <person name="Luo L."/>
            <person name="Zhao B."/>
            <person name="Wang Z."/>
            <person name="Yu L."/>
            <person name="Li Y."/>
            <person name="Sun Y."/>
            <person name="Li W."/>
            <person name="Chen Y."/>
            <person name="Li Y."/>
            <person name="Zhang Y."/>
            <person name="Ai D."/>
            <person name="Zhao J."/>
            <person name="Shang C."/>
            <person name="Ma Y."/>
            <person name="Wu B."/>
            <person name="Wang M."/>
            <person name="Gao L."/>
            <person name="Sun D."/>
            <person name="Zhang P."/>
            <person name="Guo F."/>
            <person name="Wang W."/>
            <person name="Li Y."/>
            <person name="Wang J."/>
            <person name="Varshney R.K."/>
            <person name="Wang J."/>
            <person name="Ling H.Q."/>
            <person name="Wan P."/>
        </authorList>
    </citation>
    <scope>NUCLEOTIDE SEQUENCE</scope>
    <source>
        <strain evidence="3">cv. Jingnong 6</strain>
    </source>
</reference>
<sequence length="60" mass="6287">MATTRLGCGEGATRARRGQRKNGDDAKHDVKEGADGGGRVRIAGVGSSDQYCPSYRFGSV</sequence>
<organism evidence="2 3">
    <name type="scientific">Phaseolus angularis</name>
    <name type="common">Azuki bean</name>
    <name type="synonym">Vigna angularis</name>
    <dbReference type="NCBI Taxonomy" id="3914"/>
    <lineage>
        <taxon>Eukaryota</taxon>
        <taxon>Viridiplantae</taxon>
        <taxon>Streptophyta</taxon>
        <taxon>Embryophyta</taxon>
        <taxon>Tracheophyta</taxon>
        <taxon>Spermatophyta</taxon>
        <taxon>Magnoliopsida</taxon>
        <taxon>eudicotyledons</taxon>
        <taxon>Gunneridae</taxon>
        <taxon>Pentapetalae</taxon>
        <taxon>rosids</taxon>
        <taxon>fabids</taxon>
        <taxon>Fabales</taxon>
        <taxon>Fabaceae</taxon>
        <taxon>Papilionoideae</taxon>
        <taxon>50 kb inversion clade</taxon>
        <taxon>NPAAA clade</taxon>
        <taxon>indigoferoid/millettioid clade</taxon>
        <taxon>Phaseoleae</taxon>
        <taxon>Vigna</taxon>
    </lineage>
</organism>
<evidence type="ECO:0000313" key="3">
    <source>
        <dbReference type="Proteomes" id="UP000053144"/>
    </source>
</evidence>
<dbReference type="AlphaFoldDB" id="A0A0L9VN77"/>
<proteinExistence type="predicted"/>
<dbReference type="EMBL" id="CM003380">
    <property type="protein sequence ID" value="KOM56501.1"/>
    <property type="molecule type" value="Genomic_DNA"/>
</dbReference>